<keyword evidence="3" id="KW-0597">Phosphoprotein</keyword>
<dbReference type="GO" id="GO:0005829">
    <property type="term" value="C:cytosol"/>
    <property type="evidence" value="ECO:0007669"/>
    <property type="project" value="TreeGrafter"/>
</dbReference>
<dbReference type="Gene3D" id="3.30.70.3490">
    <property type="match status" value="1"/>
</dbReference>
<reference evidence="13" key="1">
    <citation type="submission" date="2011-02" db="EMBL/GenBank/DDBJ databases">
        <title>The Genome Sequence of Capsaspora owczarzaki ATCC 30864.</title>
        <authorList>
            <person name="Russ C."/>
            <person name="Cuomo C."/>
            <person name="Burger G."/>
            <person name="Gray M.W."/>
            <person name="Holland P.W.H."/>
            <person name="King N."/>
            <person name="Lang F.B.F."/>
            <person name="Roger A.J."/>
            <person name="Ruiz-Trillo I."/>
            <person name="Young S.K."/>
            <person name="Zeng Q."/>
            <person name="Gargeya S."/>
            <person name="Alvarado L."/>
            <person name="Berlin A."/>
            <person name="Chapman S.B."/>
            <person name="Chen Z."/>
            <person name="Freedman E."/>
            <person name="Gellesch M."/>
            <person name="Goldberg J."/>
            <person name="Griggs A."/>
            <person name="Gujja S."/>
            <person name="Heilman E."/>
            <person name="Heiman D."/>
            <person name="Howarth C."/>
            <person name="Mehta T."/>
            <person name="Neiman D."/>
            <person name="Pearson M."/>
            <person name="Roberts A."/>
            <person name="Saif S."/>
            <person name="Shea T."/>
            <person name="Shenoy N."/>
            <person name="Sisk P."/>
            <person name="Stolte C."/>
            <person name="Sykes S."/>
            <person name="White J."/>
            <person name="Yandava C."/>
            <person name="Haas B."/>
            <person name="Nusbaum C."/>
            <person name="Birren B."/>
        </authorList>
    </citation>
    <scope>NUCLEOTIDE SEQUENCE</scope>
    <source>
        <strain evidence="13">ATCC 30864</strain>
    </source>
</reference>
<dbReference type="SUPFAM" id="SSF48403">
    <property type="entry name" value="Ankyrin repeat"/>
    <property type="match status" value="1"/>
</dbReference>
<feature type="chain" id="PRO_5002254428" description="PH domain-containing protein" evidence="10">
    <location>
        <begin position="22"/>
        <end position="1064"/>
    </location>
</feature>
<dbReference type="SUPFAM" id="SSF144000">
    <property type="entry name" value="Oxysterol-binding protein-like"/>
    <property type="match status" value="1"/>
</dbReference>
<dbReference type="eggNOG" id="KOG2209">
    <property type="taxonomic scope" value="Eukaryota"/>
</dbReference>
<dbReference type="PhylomeDB" id="A0A0D2WK06"/>
<dbReference type="InterPro" id="IPR011993">
    <property type="entry name" value="PH-like_dom_sf"/>
</dbReference>
<feature type="coiled-coil region" evidence="8">
    <location>
        <begin position="407"/>
        <end position="434"/>
    </location>
</feature>
<feature type="region of interest" description="Disordered" evidence="9">
    <location>
        <begin position="370"/>
        <end position="395"/>
    </location>
</feature>
<dbReference type="Pfam" id="PF01237">
    <property type="entry name" value="Oxysterol_BP"/>
    <property type="match status" value="1"/>
</dbReference>
<keyword evidence="2" id="KW-0813">Transport</keyword>
<keyword evidence="6" id="KW-0040">ANK repeat</keyword>
<evidence type="ECO:0000256" key="7">
    <source>
        <dbReference type="RuleBase" id="RU003844"/>
    </source>
</evidence>
<dbReference type="GO" id="GO:0005886">
    <property type="term" value="C:plasma membrane"/>
    <property type="evidence" value="ECO:0007669"/>
    <property type="project" value="TreeGrafter"/>
</dbReference>
<keyword evidence="10" id="KW-0732">Signal</keyword>
<dbReference type="STRING" id="595528.A0A0D2WK06"/>
<proteinExistence type="inferred from homology"/>
<keyword evidence="13" id="KW-1185">Reference proteome</keyword>
<evidence type="ECO:0000313" key="13">
    <source>
        <dbReference type="Proteomes" id="UP000008743"/>
    </source>
</evidence>
<accession>A0A0D2WK06</accession>
<keyword evidence="5" id="KW-0446">Lipid-binding</keyword>
<evidence type="ECO:0000256" key="5">
    <source>
        <dbReference type="ARBA" id="ARBA00023121"/>
    </source>
</evidence>
<feature type="compositionally biased region" description="Low complexity" evidence="9">
    <location>
        <begin position="370"/>
        <end position="385"/>
    </location>
</feature>
<dbReference type="Gene3D" id="1.25.40.20">
    <property type="entry name" value="Ankyrin repeat-containing domain"/>
    <property type="match status" value="3"/>
</dbReference>
<comment type="similarity">
    <text evidence="1 7">Belongs to the OSBP family.</text>
</comment>
<dbReference type="Pfam" id="PF12796">
    <property type="entry name" value="Ank_2"/>
    <property type="match status" value="2"/>
</dbReference>
<feature type="repeat" description="ANK" evidence="6">
    <location>
        <begin position="71"/>
        <end position="103"/>
    </location>
</feature>
<evidence type="ECO:0000256" key="2">
    <source>
        <dbReference type="ARBA" id="ARBA00022448"/>
    </source>
</evidence>
<dbReference type="Gene3D" id="2.40.160.120">
    <property type="match status" value="1"/>
</dbReference>
<name>A0A0D2WK06_CAPO3</name>
<evidence type="ECO:0000256" key="8">
    <source>
        <dbReference type="SAM" id="Coils"/>
    </source>
</evidence>
<dbReference type="PANTHER" id="PTHR10972:SF205">
    <property type="entry name" value="OXYSTEROL-BINDING PROTEIN 1"/>
    <property type="match status" value="1"/>
</dbReference>
<dbReference type="PROSITE" id="PS50297">
    <property type="entry name" value="ANK_REP_REGION"/>
    <property type="match status" value="3"/>
</dbReference>
<feature type="signal peptide" evidence="10">
    <location>
        <begin position="1"/>
        <end position="21"/>
    </location>
</feature>
<keyword evidence="4" id="KW-0445">Lipid transport</keyword>
<dbReference type="Proteomes" id="UP000008743">
    <property type="component" value="Unassembled WGS sequence"/>
</dbReference>
<dbReference type="PROSITE" id="PS50088">
    <property type="entry name" value="ANK_REPEAT"/>
    <property type="match status" value="3"/>
</dbReference>
<gene>
    <name evidence="12" type="ORF">CAOG_001273</name>
</gene>
<feature type="region of interest" description="Disordered" evidence="9">
    <location>
        <begin position="555"/>
        <end position="574"/>
    </location>
</feature>
<dbReference type="PANTHER" id="PTHR10972">
    <property type="entry name" value="OXYSTEROL-BINDING PROTEIN-RELATED"/>
    <property type="match status" value="1"/>
</dbReference>
<dbReference type="InterPro" id="IPR036770">
    <property type="entry name" value="Ankyrin_rpt-contain_sf"/>
</dbReference>
<evidence type="ECO:0000313" key="12">
    <source>
        <dbReference type="EMBL" id="KJE89853.1"/>
    </source>
</evidence>
<dbReference type="FunFam" id="2.40.160.120:FF:000001">
    <property type="entry name" value="Oxysterol-binding protein"/>
    <property type="match status" value="1"/>
</dbReference>
<evidence type="ECO:0000256" key="9">
    <source>
        <dbReference type="SAM" id="MobiDB-lite"/>
    </source>
</evidence>
<evidence type="ECO:0000256" key="3">
    <source>
        <dbReference type="ARBA" id="ARBA00022553"/>
    </source>
</evidence>
<evidence type="ECO:0000256" key="4">
    <source>
        <dbReference type="ARBA" id="ARBA00023055"/>
    </source>
</evidence>
<feature type="repeat" description="ANK" evidence="6">
    <location>
        <begin position="104"/>
        <end position="136"/>
    </location>
</feature>
<dbReference type="GO" id="GO:0032934">
    <property type="term" value="F:sterol binding"/>
    <property type="evidence" value="ECO:0007669"/>
    <property type="project" value="TreeGrafter"/>
</dbReference>
<feature type="domain" description="PH" evidence="11">
    <location>
        <begin position="262"/>
        <end position="357"/>
    </location>
</feature>
<keyword evidence="8" id="KW-0175">Coiled coil</keyword>
<dbReference type="GO" id="GO:0120009">
    <property type="term" value="P:intermembrane lipid transfer"/>
    <property type="evidence" value="ECO:0007669"/>
    <property type="project" value="UniProtKB-ARBA"/>
</dbReference>
<dbReference type="Pfam" id="PF00169">
    <property type="entry name" value="PH"/>
    <property type="match status" value="1"/>
</dbReference>
<sequence>MHEYISVLSSFLFFSFVVAMASEQAASTDGSHSYGQQLLAGARSNNVELVRMLLQRPGIDVNVRGQGMGTGGLTPLQMASFFGHTAVVDLLLQNGADPNLQDKEGETPLHRAAMSDRREILQLLLKHNADVTIRNGMGMTAQALARNEDVRRLLRAADDAQRLDIETKFLTAARDGNTTLVAHLIDGTSPPNLNCRDRNGNTALHCAANRGHKAIVILLLQHGVDTAILNNQQKTAQLLAKDDQTRDLLLVSPVSARHRLESARIEGALSKSSFRGWKLRWFVLDNCTLSYYNSASEARSGKGRVLDSVHLGTAVVSPDASDPLVFRIKGNSWAYQLRTEKADDRLRWLTDMRDQQTYFSLAVPVTESSVQQSSSRASSQPLPFSGRLKSDLDDATLPRLGPLAESLEAAARDREALEKQLDGVETAVDAAAQQVAALSKSSPMQGAAAEVVKNADDIVRTLKQSRETSRALWRTLSHCLNIMSHHEHVWTKRFELEKERRRVLEESISKLAAEHDQLERSVISISSRRSSHLDLASMGENECFFDASDGDFDEHGLPVDSDDDDAFTDSAYESNAPPHARVATAAAAKLSSSAAASSASLSSTDSSSTLPAGTFGENALATSRTSVVNGKRVHRTTLAQYMVDRKNVSLWAFLKQCMGKDLSKITMPVLFNEPVSFLQRLCEDLEYASLLDTAAQHPDPLMRIQYVMAFAASGYAATANRLGKPFNPLLGETFELERDLENGSVMRALCEQVSHHPPISALVCESPHFVFHEYNDVRIKFWGKSIEIVPTGNEHVRLRIGDSGSEDEEFTWSKVTTCVHNIIVGKLWLDQYGKMEMVNHTNNVRCVLEFKPRSLWFSPNSGCELEGYVLDAAGNRTHLLAGWWNDSLYSISLKDYYASPAGAAAAAAAATGSKKKAVAPTIAAEALRVHPAAKRLWVRNPLPEISSKMYNMTTYAMALNEVDSELAKSVAPTDSRLRPDQRALENGLVDLASSEKNRLEEKQRLTRKVRARQNQEHVPMWFTEREDAYNGMNGWLYRGGYWEAREKGQFDACPDIYGDAPQSG</sequence>
<protein>
    <recommendedName>
        <fullName evidence="11">PH domain-containing protein</fullName>
    </recommendedName>
</protein>
<dbReference type="SMART" id="SM00233">
    <property type="entry name" value="PH"/>
    <property type="match status" value="1"/>
</dbReference>
<dbReference type="InterPro" id="IPR037239">
    <property type="entry name" value="OSBP_sf"/>
</dbReference>
<dbReference type="PROSITE" id="PS50003">
    <property type="entry name" value="PH_DOMAIN"/>
    <property type="match status" value="1"/>
</dbReference>
<evidence type="ECO:0000256" key="6">
    <source>
        <dbReference type="PROSITE-ProRule" id="PRU00023"/>
    </source>
</evidence>
<dbReference type="AlphaFoldDB" id="A0A0D2WK06"/>
<dbReference type="InParanoid" id="A0A0D2WK06"/>
<dbReference type="SUPFAM" id="SSF50729">
    <property type="entry name" value="PH domain-like"/>
    <property type="match status" value="1"/>
</dbReference>
<dbReference type="InterPro" id="IPR018494">
    <property type="entry name" value="Oxysterol-bd_CS"/>
</dbReference>
<evidence type="ECO:0000259" key="11">
    <source>
        <dbReference type="PROSITE" id="PS50003"/>
    </source>
</evidence>
<dbReference type="InterPro" id="IPR002110">
    <property type="entry name" value="Ankyrin_rpt"/>
</dbReference>
<dbReference type="InterPro" id="IPR000648">
    <property type="entry name" value="Oxysterol-bd"/>
</dbReference>
<dbReference type="SMART" id="SM00248">
    <property type="entry name" value="ANK"/>
    <property type="match status" value="5"/>
</dbReference>
<dbReference type="EMBL" id="KE346361">
    <property type="protein sequence ID" value="KJE89853.1"/>
    <property type="molecule type" value="Genomic_DNA"/>
</dbReference>
<dbReference type="OrthoDB" id="416222at2759"/>
<dbReference type="GO" id="GO:0097038">
    <property type="term" value="C:perinuclear endoplasmic reticulum"/>
    <property type="evidence" value="ECO:0007669"/>
    <property type="project" value="TreeGrafter"/>
</dbReference>
<evidence type="ECO:0000256" key="10">
    <source>
        <dbReference type="SAM" id="SignalP"/>
    </source>
</evidence>
<dbReference type="PROSITE" id="PS01013">
    <property type="entry name" value="OSBP"/>
    <property type="match status" value="1"/>
</dbReference>
<organism evidence="12 13">
    <name type="scientific">Capsaspora owczarzaki (strain ATCC 30864)</name>
    <dbReference type="NCBI Taxonomy" id="595528"/>
    <lineage>
        <taxon>Eukaryota</taxon>
        <taxon>Filasterea</taxon>
        <taxon>Capsaspora</taxon>
    </lineage>
</organism>
<dbReference type="InterPro" id="IPR001849">
    <property type="entry name" value="PH_domain"/>
</dbReference>
<feature type="repeat" description="ANK" evidence="6">
    <location>
        <begin position="199"/>
        <end position="231"/>
    </location>
</feature>
<dbReference type="FunCoup" id="A0A0D2WK06">
    <property type="interactions" value="284"/>
</dbReference>
<dbReference type="Gene3D" id="2.30.29.30">
    <property type="entry name" value="Pleckstrin-homology domain (PH domain)/Phosphotyrosine-binding domain (PTB)"/>
    <property type="match status" value="1"/>
</dbReference>
<evidence type="ECO:0000256" key="1">
    <source>
        <dbReference type="ARBA" id="ARBA00008842"/>
    </source>
</evidence>